<accession>A0A7I8LCK8</accession>
<dbReference type="Proteomes" id="UP000663760">
    <property type="component" value="Chromosome 13"/>
</dbReference>
<organism evidence="2 3">
    <name type="scientific">Spirodela intermedia</name>
    <name type="common">Intermediate duckweed</name>
    <dbReference type="NCBI Taxonomy" id="51605"/>
    <lineage>
        <taxon>Eukaryota</taxon>
        <taxon>Viridiplantae</taxon>
        <taxon>Streptophyta</taxon>
        <taxon>Embryophyta</taxon>
        <taxon>Tracheophyta</taxon>
        <taxon>Spermatophyta</taxon>
        <taxon>Magnoliopsida</taxon>
        <taxon>Liliopsida</taxon>
        <taxon>Araceae</taxon>
        <taxon>Lemnoideae</taxon>
        <taxon>Spirodela</taxon>
    </lineage>
</organism>
<sequence length="103" mass="11924">MWNNWTVELSLERIANPSSKASPIDRRTSHRREEDDSLGDESPPLESTSQGDLEIAHVVLVQEKPSRLWTLHDDPPERSGFWCIADTSPPRRETLFSYFQLNF</sequence>
<feature type="compositionally biased region" description="Basic and acidic residues" evidence="1">
    <location>
        <begin position="23"/>
        <end position="34"/>
    </location>
</feature>
<name>A0A7I8LCK8_SPIIN</name>
<evidence type="ECO:0000313" key="3">
    <source>
        <dbReference type="Proteomes" id="UP000663760"/>
    </source>
</evidence>
<keyword evidence="3" id="KW-1185">Reference proteome</keyword>
<proteinExistence type="predicted"/>
<protein>
    <submittedName>
        <fullName evidence="2">Uncharacterized protein</fullName>
    </submittedName>
</protein>
<gene>
    <name evidence="2" type="ORF">SI8410_13017693</name>
</gene>
<evidence type="ECO:0000256" key="1">
    <source>
        <dbReference type="SAM" id="MobiDB-lite"/>
    </source>
</evidence>
<reference evidence="2" key="1">
    <citation type="submission" date="2020-02" db="EMBL/GenBank/DDBJ databases">
        <authorList>
            <person name="Scholz U."/>
            <person name="Mascher M."/>
            <person name="Fiebig A."/>
        </authorList>
    </citation>
    <scope>NUCLEOTIDE SEQUENCE</scope>
</reference>
<dbReference type="AlphaFoldDB" id="A0A7I8LCK8"/>
<dbReference type="EMBL" id="LR746276">
    <property type="protein sequence ID" value="CAA7407015.1"/>
    <property type="molecule type" value="Genomic_DNA"/>
</dbReference>
<evidence type="ECO:0000313" key="2">
    <source>
        <dbReference type="EMBL" id="CAA7407015.1"/>
    </source>
</evidence>
<feature type="region of interest" description="Disordered" evidence="1">
    <location>
        <begin position="16"/>
        <end position="53"/>
    </location>
</feature>